<dbReference type="KEGG" id="ole:K0B96_06440"/>
<keyword evidence="2" id="KW-1185">Reference proteome</keyword>
<evidence type="ECO:0000313" key="1">
    <source>
        <dbReference type="EMBL" id="QYM80248.1"/>
    </source>
</evidence>
<dbReference type="EMBL" id="CP080507">
    <property type="protein sequence ID" value="QYM80248.1"/>
    <property type="molecule type" value="Genomic_DNA"/>
</dbReference>
<evidence type="ECO:0000313" key="2">
    <source>
        <dbReference type="Proteomes" id="UP000825051"/>
    </source>
</evidence>
<proteinExistence type="predicted"/>
<dbReference type="AlphaFoldDB" id="A0A8F9TXW9"/>
<dbReference type="RefSeq" id="WP_220165162.1">
    <property type="nucleotide sequence ID" value="NZ_CP080507.1"/>
</dbReference>
<dbReference type="Proteomes" id="UP000825051">
    <property type="component" value="Chromosome"/>
</dbReference>
<name>A0A8F9TXW9_9BACT</name>
<gene>
    <name evidence="1" type="ORF">K0B96_06440</name>
</gene>
<accession>A0A8F9TXW9</accession>
<protein>
    <submittedName>
        <fullName evidence="1">Uncharacterized protein</fullName>
    </submittedName>
</protein>
<sequence>MTSAEQLDLTFRPAQPEAIDASALVEFLRGKGWMTAREICEATRWNDRLVREMASASDVVISYPGSPGYKLLADCTAEEYHRYRVARRSQARDMLAKVIRTDRIYFRRAPVGL</sequence>
<organism evidence="1 2">
    <name type="scientific">Horticoccus luteus</name>
    <dbReference type="NCBI Taxonomy" id="2862869"/>
    <lineage>
        <taxon>Bacteria</taxon>
        <taxon>Pseudomonadati</taxon>
        <taxon>Verrucomicrobiota</taxon>
        <taxon>Opitutia</taxon>
        <taxon>Opitutales</taxon>
        <taxon>Opitutaceae</taxon>
        <taxon>Horticoccus</taxon>
    </lineage>
</organism>
<reference evidence="1" key="1">
    <citation type="submission" date="2021-08" db="EMBL/GenBank/DDBJ databases">
        <title>Genome of a novel bacterium of the phylum Verrucomicrobia, Oleiharenicola sp. KSB-15.</title>
        <authorList>
            <person name="Chung J.-H."/>
            <person name="Ahn J.-H."/>
            <person name="Yoon Y."/>
            <person name="Kim D.-Y."/>
            <person name="An S.-H."/>
            <person name="Park I."/>
            <person name="Yeon J."/>
        </authorList>
    </citation>
    <scope>NUCLEOTIDE SEQUENCE</scope>
    <source>
        <strain evidence="1">KSB-15</strain>
    </source>
</reference>